<dbReference type="HOGENOM" id="CLU_1976085_0_0_1"/>
<feature type="non-terminal residue" evidence="3">
    <location>
        <position position="127"/>
    </location>
</feature>
<evidence type="ECO:0000313" key="3">
    <source>
        <dbReference type="EMBL" id="EDO29777.1"/>
    </source>
</evidence>
<dbReference type="Pfam" id="PF12738">
    <property type="entry name" value="PTCB-BRCT"/>
    <property type="match status" value="1"/>
</dbReference>
<dbReference type="InterPro" id="IPR036420">
    <property type="entry name" value="BRCT_dom_sf"/>
</dbReference>
<evidence type="ECO:0000313" key="4">
    <source>
        <dbReference type="Proteomes" id="UP000001593"/>
    </source>
</evidence>
<proteinExistence type="predicted"/>
<dbReference type="SUPFAM" id="SSF52113">
    <property type="entry name" value="BRCT domain"/>
    <property type="match status" value="1"/>
</dbReference>
<dbReference type="PROSITE" id="PS50172">
    <property type="entry name" value="BRCT"/>
    <property type="match status" value="1"/>
</dbReference>
<dbReference type="eggNOG" id="KOG1929">
    <property type="taxonomic scope" value="Eukaryota"/>
</dbReference>
<dbReference type="SMART" id="SM00292">
    <property type="entry name" value="BRCT"/>
    <property type="match status" value="1"/>
</dbReference>
<organism evidence="3 4">
    <name type="scientific">Nematostella vectensis</name>
    <name type="common">Starlet sea anemone</name>
    <dbReference type="NCBI Taxonomy" id="45351"/>
    <lineage>
        <taxon>Eukaryota</taxon>
        <taxon>Metazoa</taxon>
        <taxon>Cnidaria</taxon>
        <taxon>Anthozoa</taxon>
        <taxon>Hexacorallia</taxon>
        <taxon>Actiniaria</taxon>
        <taxon>Edwardsiidae</taxon>
        <taxon>Nematostella</taxon>
    </lineage>
</organism>
<reference evidence="3 4" key="1">
    <citation type="journal article" date="2007" name="Science">
        <title>Sea anemone genome reveals ancestral eumetazoan gene repertoire and genomic organization.</title>
        <authorList>
            <person name="Putnam N.H."/>
            <person name="Srivastava M."/>
            <person name="Hellsten U."/>
            <person name="Dirks B."/>
            <person name="Chapman J."/>
            <person name="Salamov A."/>
            <person name="Terry A."/>
            <person name="Shapiro H."/>
            <person name="Lindquist E."/>
            <person name="Kapitonov V.V."/>
            <person name="Jurka J."/>
            <person name="Genikhovich G."/>
            <person name="Grigoriev I.V."/>
            <person name="Lucas S.M."/>
            <person name="Steele R.E."/>
            <person name="Finnerty J.R."/>
            <person name="Technau U."/>
            <person name="Martindale M.Q."/>
            <person name="Rokhsar D.S."/>
        </authorList>
    </citation>
    <scope>NUCLEOTIDE SEQUENCE [LARGE SCALE GENOMIC DNA]</scope>
    <source>
        <strain evidence="4">CH2 X CH6</strain>
    </source>
</reference>
<name>A7T2N6_NEMVE</name>
<dbReference type="InterPro" id="IPR001357">
    <property type="entry name" value="BRCT_dom"/>
</dbReference>
<dbReference type="EMBL" id="DS470289">
    <property type="protein sequence ID" value="EDO29777.1"/>
    <property type="molecule type" value="Genomic_DNA"/>
</dbReference>
<sequence>CLEVEEVVDPDSCFLFRPFVIPGGAHPLTGCVITISQYIGVERDHMMQLAEMLGAIYQEKFARVNSASCQASTHLICKEPEGSKYAAAKKWKKYATTCNWLFACAKTGELVPVEDFPVLGSENDKQN</sequence>
<dbReference type="Gene3D" id="3.40.50.10190">
    <property type="entry name" value="BRCT domain"/>
    <property type="match status" value="1"/>
</dbReference>
<feature type="non-terminal residue" evidence="3">
    <location>
        <position position="1"/>
    </location>
</feature>
<gene>
    <name evidence="3" type="ORF">NEMVEDRAFT_v1g5939</name>
</gene>
<dbReference type="InParanoid" id="A7T2N6"/>
<keyword evidence="1" id="KW-0677">Repeat</keyword>
<accession>A7T2N6</accession>
<feature type="domain" description="BRCT" evidence="2">
    <location>
        <begin position="23"/>
        <end position="118"/>
    </location>
</feature>
<dbReference type="STRING" id="45351.A7T2N6"/>
<protein>
    <recommendedName>
        <fullName evidence="2">BRCT domain-containing protein</fullName>
    </recommendedName>
</protein>
<evidence type="ECO:0000256" key="1">
    <source>
        <dbReference type="ARBA" id="ARBA00022737"/>
    </source>
</evidence>
<dbReference type="AlphaFoldDB" id="A7T2N6"/>
<keyword evidence="4" id="KW-1185">Reference proteome</keyword>
<dbReference type="PANTHER" id="PTHR13561">
    <property type="entry name" value="DNA REPLICATION REGULATOR DPB11-RELATED"/>
    <property type="match status" value="1"/>
</dbReference>
<evidence type="ECO:0000259" key="2">
    <source>
        <dbReference type="PROSITE" id="PS50172"/>
    </source>
</evidence>
<dbReference type="Proteomes" id="UP000001593">
    <property type="component" value="Unassembled WGS sequence"/>
</dbReference>
<dbReference type="PhylomeDB" id="A7T2N6"/>
<dbReference type="PANTHER" id="PTHR13561:SF20">
    <property type="entry name" value="DNA TOPOISOMERASE 2-BINDING PROTEIN 1"/>
    <property type="match status" value="1"/>
</dbReference>